<dbReference type="GO" id="GO:0006355">
    <property type="term" value="P:regulation of DNA-templated transcription"/>
    <property type="evidence" value="ECO:0007669"/>
    <property type="project" value="InterPro"/>
</dbReference>
<reference evidence="2 3" key="1">
    <citation type="journal article" date="2018" name="Appl. Environ. Microbiol.">
        <title>Antimicrobial susceptibility testing and tentative epidemiological cut-off values of five Bacillus species relevant for use as animal feed additives or for plant protection.</title>
        <authorList>
            <person name="Agerso Y."/>
            <person name="Stuer-Lauridsen B."/>
            <person name="Bjerre K."/>
            <person name="Jensen M.G."/>
            <person name="Johansen E."/>
            <person name="Bennedsen M."/>
            <person name="Brockmann E."/>
            <person name="Nielsen B."/>
        </authorList>
    </citation>
    <scope>NUCLEOTIDE SEQUENCE [LARGE SCALE GENOMIC DNA]</scope>
    <source>
        <strain evidence="2 3">CHCC20162</strain>
    </source>
</reference>
<dbReference type="PROSITE" id="PS51500">
    <property type="entry name" value="SIN"/>
    <property type="match status" value="1"/>
</dbReference>
<dbReference type="RefSeq" id="WP_116079133.1">
    <property type="nucleotide sequence ID" value="NZ_CP187631.1"/>
</dbReference>
<dbReference type="Proteomes" id="UP000256519">
    <property type="component" value="Unassembled WGS sequence"/>
</dbReference>
<feature type="domain" description="Sin" evidence="1">
    <location>
        <begin position="1"/>
        <end position="39"/>
    </location>
</feature>
<dbReference type="Pfam" id="PF08671">
    <property type="entry name" value="SinI"/>
    <property type="match status" value="1"/>
</dbReference>
<dbReference type="InterPro" id="IPR010981">
    <property type="entry name" value="SinR/SinI_dimer_dom"/>
</dbReference>
<dbReference type="AlphaFoldDB" id="A0A3D8WTL2"/>
<dbReference type="InterPro" id="IPR036281">
    <property type="entry name" value="SinR/SinI_dimer_dom_sf"/>
</dbReference>
<gene>
    <name evidence="2" type="ORF">C3744_29555</name>
</gene>
<proteinExistence type="predicted"/>
<evidence type="ECO:0000313" key="2">
    <source>
        <dbReference type="EMBL" id="RDZ05485.1"/>
    </source>
</evidence>
<protein>
    <recommendedName>
        <fullName evidence="1">Sin domain-containing protein</fullName>
    </recommendedName>
</protein>
<dbReference type="GO" id="GO:0046983">
    <property type="term" value="F:protein dimerization activity"/>
    <property type="evidence" value="ECO:0007669"/>
    <property type="project" value="InterPro"/>
</dbReference>
<dbReference type="EMBL" id="PQWM01000079">
    <property type="protein sequence ID" value="RDZ05485.1"/>
    <property type="molecule type" value="Genomic_DNA"/>
</dbReference>
<accession>A0A3D8WTL2</accession>
<evidence type="ECO:0000259" key="1">
    <source>
        <dbReference type="PROSITE" id="PS51500"/>
    </source>
</evidence>
<comment type="caution">
    <text evidence="2">The sequence shown here is derived from an EMBL/GenBank/DDBJ whole genome shotgun (WGS) entry which is preliminary data.</text>
</comment>
<dbReference type="SUPFAM" id="SSF47406">
    <property type="entry name" value="SinR repressor dimerisation domain-like"/>
    <property type="match status" value="1"/>
</dbReference>
<sequence>MNNLNHDTTLSQEWLALVKEAMNSNITQEEFKEFLNRKSQELNDHKQH</sequence>
<name>A0A3D8WTL2_PRIMG</name>
<evidence type="ECO:0000313" key="3">
    <source>
        <dbReference type="Proteomes" id="UP000256519"/>
    </source>
</evidence>
<organism evidence="2 3">
    <name type="scientific">Priestia megaterium</name>
    <name type="common">Bacillus megaterium</name>
    <dbReference type="NCBI Taxonomy" id="1404"/>
    <lineage>
        <taxon>Bacteria</taxon>
        <taxon>Bacillati</taxon>
        <taxon>Bacillota</taxon>
        <taxon>Bacilli</taxon>
        <taxon>Bacillales</taxon>
        <taxon>Bacillaceae</taxon>
        <taxon>Priestia</taxon>
    </lineage>
</organism>